<keyword evidence="3" id="KW-1185">Reference proteome</keyword>
<evidence type="ECO:0000256" key="1">
    <source>
        <dbReference type="SAM" id="SignalP"/>
    </source>
</evidence>
<dbReference type="RefSeq" id="WP_130351974.1">
    <property type="nucleotide sequence ID" value="NZ_SGWY01000001.1"/>
</dbReference>
<proteinExistence type="predicted"/>
<organism evidence="2 3">
    <name type="scientific">Agromyces ramosus</name>
    <dbReference type="NCBI Taxonomy" id="33879"/>
    <lineage>
        <taxon>Bacteria</taxon>
        <taxon>Bacillati</taxon>
        <taxon>Actinomycetota</taxon>
        <taxon>Actinomycetes</taxon>
        <taxon>Micrococcales</taxon>
        <taxon>Microbacteriaceae</taxon>
        <taxon>Agromyces</taxon>
    </lineage>
</organism>
<reference evidence="2 3" key="1">
    <citation type="submission" date="2019-02" db="EMBL/GenBank/DDBJ databases">
        <title>Genomic Encyclopedia of Type Strains, Phase IV (KMG-IV): sequencing the most valuable type-strain genomes for metagenomic binning, comparative biology and taxonomic classification.</title>
        <authorList>
            <person name="Goeker M."/>
        </authorList>
    </citation>
    <scope>NUCLEOTIDE SEQUENCE [LARGE SCALE GENOMIC DNA]</scope>
    <source>
        <strain evidence="2 3">DSM 43045</strain>
    </source>
</reference>
<keyword evidence="1" id="KW-0732">Signal</keyword>
<feature type="chain" id="PRO_5020509326" evidence="1">
    <location>
        <begin position="28"/>
        <end position="138"/>
    </location>
</feature>
<dbReference type="Proteomes" id="UP000293289">
    <property type="component" value="Unassembled WGS sequence"/>
</dbReference>
<evidence type="ECO:0000313" key="2">
    <source>
        <dbReference type="EMBL" id="RZS68698.1"/>
    </source>
</evidence>
<dbReference type="OrthoDB" id="5187495at2"/>
<name>A0A4Q7MMF0_9MICO</name>
<dbReference type="AlphaFoldDB" id="A0A4Q7MMF0"/>
<feature type="signal peptide" evidence="1">
    <location>
        <begin position="1"/>
        <end position="27"/>
    </location>
</feature>
<gene>
    <name evidence="2" type="ORF">EV187_1133</name>
</gene>
<accession>A0A4Q7MMF0</accession>
<dbReference type="EMBL" id="SGWY01000001">
    <property type="protein sequence ID" value="RZS68698.1"/>
    <property type="molecule type" value="Genomic_DNA"/>
</dbReference>
<sequence>MPQTKKRFFARALIVVAATVGLVFAQAAPASATVHEIVGQWCSGQEELAPPGITGGSQADNFAKPLLASGFVTGNLVPFTGSEGPGLLVEFNYDLPNVKVVGTGVFIVIDPSVPLYLELIEPDPNFPAFKACPKLATG</sequence>
<protein>
    <submittedName>
        <fullName evidence="2">Uncharacterized protein</fullName>
    </submittedName>
</protein>
<comment type="caution">
    <text evidence="2">The sequence shown here is derived from an EMBL/GenBank/DDBJ whole genome shotgun (WGS) entry which is preliminary data.</text>
</comment>
<evidence type="ECO:0000313" key="3">
    <source>
        <dbReference type="Proteomes" id="UP000293289"/>
    </source>
</evidence>